<dbReference type="HOGENOM" id="CLU_024521_2_0_1"/>
<dbReference type="GO" id="GO:0003723">
    <property type="term" value="F:RNA binding"/>
    <property type="evidence" value="ECO:0007669"/>
    <property type="project" value="UniProtKB-KW"/>
</dbReference>
<organism evidence="6">
    <name type="scientific">Guillardia theta (strain CCMP2712)</name>
    <name type="common">Cryptophyte</name>
    <dbReference type="NCBI Taxonomy" id="905079"/>
    <lineage>
        <taxon>Eukaryota</taxon>
        <taxon>Cryptophyceae</taxon>
        <taxon>Pyrenomonadales</taxon>
        <taxon>Geminigeraceae</taxon>
        <taxon>Guillardia</taxon>
    </lineage>
</organism>
<evidence type="ECO:0000313" key="6">
    <source>
        <dbReference type="EMBL" id="EKX53599.1"/>
    </source>
</evidence>
<feature type="region of interest" description="Disordered" evidence="5">
    <location>
        <begin position="362"/>
        <end position="389"/>
    </location>
</feature>
<dbReference type="InterPro" id="IPR007783">
    <property type="entry name" value="eIF3d"/>
</dbReference>
<dbReference type="RefSeq" id="XP_005840579.1">
    <property type="nucleotide sequence ID" value="XM_005840522.1"/>
</dbReference>
<evidence type="ECO:0000256" key="1">
    <source>
        <dbReference type="ARBA" id="ARBA00022490"/>
    </source>
</evidence>
<dbReference type="OrthoDB" id="3168162at2759"/>
<dbReference type="OMA" id="FMDKRDN"/>
<dbReference type="EMBL" id="JH992969">
    <property type="protein sequence ID" value="EKX53599.1"/>
    <property type="molecule type" value="Genomic_DNA"/>
</dbReference>
<gene>
    <name evidence="6" type="ORF">GUITHDRAFT_100583</name>
</gene>
<dbReference type="Pfam" id="PF05091">
    <property type="entry name" value="eIF-3_zeta"/>
    <property type="match status" value="1"/>
</dbReference>
<sequence length="590" mass="66880">MASFALPQVKWEGMRRQWRINDNASGWGPTIDSCPEKLKYLPYAPFSKNDRLGRACEWIFTRDRESNWKHWTRNKGGAETEASPFVIEQVDDEGFHLVDTKTTAKPKWGPGSRRPGMTNQRGGLRGQGPQWSDRGRDGQSQQQKHPAQKDPRSRYGARGARMQNRGFDSWRDKPQRIRVSSVEVKPEWTALDGEKGNEDFTMSLPQMEKLKADEDPRAEELAFVGTLYNMSKAIDKASVRTAIQLKKMQEPKPFHLASIDDPVIKKLASQGKAQIFTTDIALAVLMSAPRSVISWDMVVQRAGSSIFLDIREGSSVYDTTVNETAQDAPDDDLKDQNMNSMTALATEAGYINYCYSQQNLDKSESPAQMSKGDATLRESWSQRGQDPQLPPGKAFRYRKFELDDDMTLVVRCEVDAVMQTKDGSNALLTVKALNEFDPKTSGIDWRQKLESQRAAVLANELKNNRNKLARWTCQALLAGVDYIKIGYVSRAHSKDNTTHFVLHNQLYRPEEFAKQIDLKIENIWGIATTVMKRLMQLPVDESPICKYLMLKDPNRPTVNLYKVPADAFDYEVEDDDNDAVQGSDDDSDME</sequence>
<dbReference type="KEGG" id="gtt:GUITHDRAFT_100583"/>
<dbReference type="GO" id="GO:0003743">
    <property type="term" value="F:translation initiation factor activity"/>
    <property type="evidence" value="ECO:0007669"/>
    <property type="project" value="UniProtKB-KW"/>
</dbReference>
<evidence type="ECO:0000256" key="4">
    <source>
        <dbReference type="ARBA" id="ARBA00022917"/>
    </source>
</evidence>
<feature type="region of interest" description="Disordered" evidence="5">
    <location>
        <begin position="98"/>
        <end position="167"/>
    </location>
</feature>
<dbReference type="eggNOG" id="KOG2479">
    <property type="taxonomic scope" value="Eukaryota"/>
</dbReference>
<evidence type="ECO:0000313" key="8">
    <source>
        <dbReference type="Proteomes" id="UP000011087"/>
    </source>
</evidence>
<keyword evidence="2 6" id="KW-0396">Initiation factor</keyword>
<evidence type="ECO:0000313" key="7">
    <source>
        <dbReference type="EnsemblProtists" id="EKX53599"/>
    </source>
</evidence>
<reference evidence="6 8" key="1">
    <citation type="journal article" date="2012" name="Nature">
        <title>Algal genomes reveal evolutionary mosaicism and the fate of nucleomorphs.</title>
        <authorList>
            <consortium name="DOE Joint Genome Institute"/>
            <person name="Curtis B.A."/>
            <person name="Tanifuji G."/>
            <person name="Burki F."/>
            <person name="Gruber A."/>
            <person name="Irimia M."/>
            <person name="Maruyama S."/>
            <person name="Arias M.C."/>
            <person name="Ball S.G."/>
            <person name="Gile G.H."/>
            <person name="Hirakawa Y."/>
            <person name="Hopkins J.F."/>
            <person name="Kuo A."/>
            <person name="Rensing S.A."/>
            <person name="Schmutz J."/>
            <person name="Symeonidi A."/>
            <person name="Elias M."/>
            <person name="Eveleigh R.J."/>
            <person name="Herman E.K."/>
            <person name="Klute M.J."/>
            <person name="Nakayama T."/>
            <person name="Obornik M."/>
            <person name="Reyes-Prieto A."/>
            <person name="Armbrust E.V."/>
            <person name="Aves S.J."/>
            <person name="Beiko R.G."/>
            <person name="Coutinho P."/>
            <person name="Dacks J.B."/>
            <person name="Durnford D.G."/>
            <person name="Fast N.M."/>
            <person name="Green B.R."/>
            <person name="Grisdale C.J."/>
            <person name="Hempel F."/>
            <person name="Henrissat B."/>
            <person name="Hoppner M.P."/>
            <person name="Ishida K."/>
            <person name="Kim E."/>
            <person name="Koreny L."/>
            <person name="Kroth P.G."/>
            <person name="Liu Y."/>
            <person name="Malik S.B."/>
            <person name="Maier U.G."/>
            <person name="McRose D."/>
            <person name="Mock T."/>
            <person name="Neilson J.A."/>
            <person name="Onodera N.T."/>
            <person name="Poole A.M."/>
            <person name="Pritham E.J."/>
            <person name="Richards T.A."/>
            <person name="Rocap G."/>
            <person name="Roy S.W."/>
            <person name="Sarai C."/>
            <person name="Schaack S."/>
            <person name="Shirato S."/>
            <person name="Slamovits C.H."/>
            <person name="Spencer D.F."/>
            <person name="Suzuki S."/>
            <person name="Worden A.Z."/>
            <person name="Zauner S."/>
            <person name="Barry K."/>
            <person name="Bell C."/>
            <person name="Bharti A.K."/>
            <person name="Crow J.A."/>
            <person name="Grimwood J."/>
            <person name="Kramer R."/>
            <person name="Lindquist E."/>
            <person name="Lucas S."/>
            <person name="Salamov A."/>
            <person name="McFadden G.I."/>
            <person name="Lane C.E."/>
            <person name="Keeling P.J."/>
            <person name="Gray M.W."/>
            <person name="Grigoriev I.V."/>
            <person name="Archibald J.M."/>
        </authorList>
    </citation>
    <scope>NUCLEOTIDE SEQUENCE</scope>
    <source>
        <strain evidence="6 8">CCMP2712</strain>
    </source>
</reference>
<dbReference type="STRING" id="905079.L1JZ46"/>
<dbReference type="Proteomes" id="UP000011087">
    <property type="component" value="Unassembled WGS sequence"/>
</dbReference>
<reference evidence="8" key="2">
    <citation type="submission" date="2012-11" db="EMBL/GenBank/DDBJ databases">
        <authorList>
            <person name="Kuo A."/>
            <person name="Curtis B.A."/>
            <person name="Tanifuji G."/>
            <person name="Burki F."/>
            <person name="Gruber A."/>
            <person name="Irimia M."/>
            <person name="Maruyama S."/>
            <person name="Arias M.C."/>
            <person name="Ball S.G."/>
            <person name="Gile G.H."/>
            <person name="Hirakawa Y."/>
            <person name="Hopkins J.F."/>
            <person name="Rensing S.A."/>
            <person name="Schmutz J."/>
            <person name="Symeonidi A."/>
            <person name="Elias M."/>
            <person name="Eveleigh R.J."/>
            <person name="Herman E.K."/>
            <person name="Klute M.J."/>
            <person name="Nakayama T."/>
            <person name="Obornik M."/>
            <person name="Reyes-Prieto A."/>
            <person name="Armbrust E.V."/>
            <person name="Aves S.J."/>
            <person name="Beiko R.G."/>
            <person name="Coutinho P."/>
            <person name="Dacks J.B."/>
            <person name="Durnford D.G."/>
            <person name="Fast N.M."/>
            <person name="Green B.R."/>
            <person name="Grisdale C."/>
            <person name="Hempe F."/>
            <person name="Henrissat B."/>
            <person name="Hoppner M.P."/>
            <person name="Ishida K.-I."/>
            <person name="Kim E."/>
            <person name="Koreny L."/>
            <person name="Kroth P.G."/>
            <person name="Liu Y."/>
            <person name="Malik S.-B."/>
            <person name="Maier U.G."/>
            <person name="McRose D."/>
            <person name="Mock T."/>
            <person name="Neilson J.A."/>
            <person name="Onodera N.T."/>
            <person name="Poole A.M."/>
            <person name="Pritham E.J."/>
            <person name="Richards T.A."/>
            <person name="Rocap G."/>
            <person name="Roy S.W."/>
            <person name="Sarai C."/>
            <person name="Schaack S."/>
            <person name="Shirato S."/>
            <person name="Slamovits C.H."/>
            <person name="Spencer D.F."/>
            <person name="Suzuki S."/>
            <person name="Worden A.Z."/>
            <person name="Zauner S."/>
            <person name="Barry K."/>
            <person name="Bell C."/>
            <person name="Bharti A.K."/>
            <person name="Crow J.A."/>
            <person name="Grimwood J."/>
            <person name="Kramer R."/>
            <person name="Lindquist E."/>
            <person name="Lucas S."/>
            <person name="Salamov A."/>
            <person name="McFadden G.I."/>
            <person name="Lane C.E."/>
            <person name="Keeling P.J."/>
            <person name="Gray M.W."/>
            <person name="Grigoriev I.V."/>
            <person name="Archibald J.M."/>
        </authorList>
    </citation>
    <scope>NUCLEOTIDE SEQUENCE</scope>
    <source>
        <strain evidence="8">CCMP2712</strain>
    </source>
</reference>
<reference evidence="7" key="3">
    <citation type="submission" date="2016-03" db="UniProtKB">
        <authorList>
            <consortium name="EnsemblProtists"/>
        </authorList>
    </citation>
    <scope>IDENTIFICATION</scope>
</reference>
<name>L1JZ46_GUITC</name>
<dbReference type="AlphaFoldDB" id="L1JZ46"/>
<evidence type="ECO:0000256" key="5">
    <source>
        <dbReference type="SAM" id="MobiDB-lite"/>
    </source>
</evidence>
<dbReference type="GeneID" id="17310588"/>
<accession>L1JZ46</accession>
<evidence type="ECO:0000256" key="3">
    <source>
        <dbReference type="ARBA" id="ARBA00022884"/>
    </source>
</evidence>
<keyword evidence="1" id="KW-0963">Cytoplasm</keyword>
<dbReference type="PANTHER" id="PTHR12399">
    <property type="entry name" value="EUKARYOTIC TRANSLATION INITIATION FACTOR 3 SUBUNIT 7"/>
    <property type="match status" value="1"/>
</dbReference>
<dbReference type="PANTHER" id="PTHR12399:SF0">
    <property type="entry name" value="EUKARYOTIC TRANSLATION INITIATION FACTOR 3 SUBUNIT D"/>
    <property type="match status" value="1"/>
</dbReference>
<proteinExistence type="predicted"/>
<keyword evidence="3" id="KW-0694">RNA-binding</keyword>
<dbReference type="EnsemblProtists" id="EKX53599">
    <property type="protein sequence ID" value="EKX53599"/>
    <property type="gene ID" value="GUITHDRAFT_100583"/>
</dbReference>
<dbReference type="PIRSF" id="PIRSF016281">
    <property type="entry name" value="EIF-3_zeta"/>
    <property type="match status" value="1"/>
</dbReference>
<keyword evidence="8" id="KW-1185">Reference proteome</keyword>
<evidence type="ECO:0000256" key="2">
    <source>
        <dbReference type="ARBA" id="ARBA00022540"/>
    </source>
</evidence>
<dbReference type="GO" id="GO:0005852">
    <property type="term" value="C:eukaryotic translation initiation factor 3 complex"/>
    <property type="evidence" value="ECO:0007669"/>
    <property type="project" value="InterPro"/>
</dbReference>
<protein>
    <submittedName>
        <fullName evidence="6">Translation initiation factor 3, subunit D</fullName>
    </submittedName>
</protein>
<keyword evidence="4" id="KW-0648">Protein biosynthesis</keyword>
<dbReference type="PaxDb" id="55529-EKX53599"/>